<feature type="domain" description="HTH tetR-type" evidence="5">
    <location>
        <begin position="6"/>
        <end position="66"/>
    </location>
</feature>
<dbReference type="InterPro" id="IPR036271">
    <property type="entry name" value="Tet_transcr_reg_TetR-rel_C_sf"/>
</dbReference>
<accession>A0ABV0FT99</accession>
<organism evidence="6 7">
    <name type="scientific">Shewanella vesiculosa</name>
    <dbReference type="NCBI Taxonomy" id="518738"/>
    <lineage>
        <taxon>Bacteria</taxon>
        <taxon>Pseudomonadati</taxon>
        <taxon>Pseudomonadota</taxon>
        <taxon>Gammaproteobacteria</taxon>
        <taxon>Alteromonadales</taxon>
        <taxon>Shewanellaceae</taxon>
        <taxon>Shewanella</taxon>
    </lineage>
</organism>
<feature type="DNA-binding region" description="H-T-H motif" evidence="4">
    <location>
        <begin position="29"/>
        <end position="48"/>
    </location>
</feature>
<evidence type="ECO:0000313" key="6">
    <source>
        <dbReference type="EMBL" id="MEO3684068.1"/>
    </source>
</evidence>
<reference evidence="6 7" key="1">
    <citation type="submission" date="2024-05" db="EMBL/GenBank/DDBJ databases">
        <title>Genome sequencing of Marine Estuary Bacteria, Shewanella vesiculosa and S. baltica, and Pseudomonas syringae.</title>
        <authorList>
            <person name="Gurung A."/>
            <person name="Maclea K.S."/>
        </authorList>
    </citation>
    <scope>NUCLEOTIDE SEQUENCE [LARGE SCALE GENOMIC DNA]</scope>
    <source>
        <strain evidence="6 7">1A</strain>
    </source>
</reference>
<dbReference type="PANTHER" id="PTHR47506:SF1">
    <property type="entry name" value="HTH-TYPE TRANSCRIPTIONAL REGULATOR YJDC"/>
    <property type="match status" value="1"/>
</dbReference>
<evidence type="ECO:0000256" key="2">
    <source>
        <dbReference type="ARBA" id="ARBA00023125"/>
    </source>
</evidence>
<evidence type="ECO:0000256" key="4">
    <source>
        <dbReference type="PROSITE-ProRule" id="PRU00335"/>
    </source>
</evidence>
<comment type="caution">
    <text evidence="6">The sequence shown here is derived from an EMBL/GenBank/DDBJ whole genome shotgun (WGS) entry which is preliminary data.</text>
</comment>
<dbReference type="Pfam" id="PF00440">
    <property type="entry name" value="TetR_N"/>
    <property type="match status" value="1"/>
</dbReference>
<keyword evidence="2 4" id="KW-0238">DNA-binding</keyword>
<proteinExistence type="predicted"/>
<keyword evidence="7" id="KW-1185">Reference proteome</keyword>
<dbReference type="EMBL" id="JBDPZN010000008">
    <property type="protein sequence ID" value="MEO3684068.1"/>
    <property type="molecule type" value="Genomic_DNA"/>
</dbReference>
<dbReference type="Gene3D" id="1.10.357.10">
    <property type="entry name" value="Tetracycline Repressor, domain 2"/>
    <property type="match status" value="1"/>
</dbReference>
<dbReference type="SUPFAM" id="SSF46689">
    <property type="entry name" value="Homeodomain-like"/>
    <property type="match status" value="1"/>
</dbReference>
<evidence type="ECO:0000256" key="3">
    <source>
        <dbReference type="ARBA" id="ARBA00023163"/>
    </source>
</evidence>
<dbReference type="InterPro" id="IPR001647">
    <property type="entry name" value="HTH_TetR"/>
</dbReference>
<dbReference type="Proteomes" id="UP001477278">
    <property type="component" value="Unassembled WGS sequence"/>
</dbReference>
<sequence length="187" mass="21336">MEIMMSKKRELLLNTALDLFYRQGINSIGINEVIKVSGVAKKTLYNHFNGKDDLIMAALNQRHQIFMSWLERKLRQTTSDHELIDVLFQSLHSWFSGNEAELGGFRGCFFINTSAEFSNPESDISRYCCYHKEQVRQLIQNKLNNASPDLINAICLLKEGAITTAYMTGKSAEIVQSSVNILHRLEC</sequence>
<dbReference type="PANTHER" id="PTHR47506">
    <property type="entry name" value="TRANSCRIPTIONAL REGULATORY PROTEIN"/>
    <property type="match status" value="1"/>
</dbReference>
<dbReference type="PROSITE" id="PS50977">
    <property type="entry name" value="HTH_TETR_2"/>
    <property type="match status" value="1"/>
</dbReference>
<name>A0ABV0FT99_9GAMM</name>
<protein>
    <submittedName>
        <fullName evidence="6">TetR/AcrR family transcriptional regulator</fullName>
    </submittedName>
</protein>
<keyword evidence="1" id="KW-0805">Transcription regulation</keyword>
<dbReference type="InterPro" id="IPR009057">
    <property type="entry name" value="Homeodomain-like_sf"/>
</dbReference>
<dbReference type="PRINTS" id="PR00455">
    <property type="entry name" value="HTHTETR"/>
</dbReference>
<evidence type="ECO:0000259" key="5">
    <source>
        <dbReference type="PROSITE" id="PS50977"/>
    </source>
</evidence>
<gene>
    <name evidence="6" type="ORF">ABHN84_17490</name>
</gene>
<keyword evidence="3" id="KW-0804">Transcription</keyword>
<dbReference type="RefSeq" id="WP_235781741.1">
    <property type="nucleotide sequence ID" value="NZ_JBDPZN010000008.1"/>
</dbReference>
<evidence type="ECO:0000256" key="1">
    <source>
        <dbReference type="ARBA" id="ARBA00023015"/>
    </source>
</evidence>
<evidence type="ECO:0000313" key="7">
    <source>
        <dbReference type="Proteomes" id="UP001477278"/>
    </source>
</evidence>
<dbReference type="SUPFAM" id="SSF48498">
    <property type="entry name" value="Tetracyclin repressor-like, C-terminal domain"/>
    <property type="match status" value="1"/>
</dbReference>